<proteinExistence type="inferred from homology"/>
<evidence type="ECO:0000256" key="2">
    <source>
        <dbReference type="ARBA" id="ARBA00023235"/>
    </source>
</evidence>
<accession>A0A7W6NXA9</accession>
<evidence type="ECO:0000256" key="1">
    <source>
        <dbReference type="ARBA" id="ARBA00008270"/>
    </source>
</evidence>
<dbReference type="Proteomes" id="UP000557392">
    <property type="component" value="Unassembled WGS sequence"/>
</dbReference>
<comment type="caution">
    <text evidence="4">The sequence shown here is derived from an EMBL/GenBank/DDBJ whole genome shotgun (WGS) entry which is preliminary data.</text>
</comment>
<dbReference type="Gene3D" id="3.10.310.10">
    <property type="entry name" value="Diaminopimelate Epimerase, Chain A, domain 1"/>
    <property type="match status" value="2"/>
</dbReference>
<dbReference type="AlphaFoldDB" id="A0A7W6NXA9"/>
<dbReference type="RefSeq" id="WP_183999332.1">
    <property type="nucleotide sequence ID" value="NZ_JACIEH010000003.1"/>
</dbReference>
<name>A0A7W6NXA9_9SPHN</name>
<comment type="similarity">
    <text evidence="1">Belongs to the PhzF family.</text>
</comment>
<dbReference type="GO" id="GO:0005737">
    <property type="term" value="C:cytoplasm"/>
    <property type="evidence" value="ECO:0007669"/>
    <property type="project" value="TreeGrafter"/>
</dbReference>
<dbReference type="GO" id="GO:0016853">
    <property type="term" value="F:isomerase activity"/>
    <property type="evidence" value="ECO:0007669"/>
    <property type="project" value="UniProtKB-KW"/>
</dbReference>
<sequence length="263" mass="27808">MKLPFAQIDAFADRPFTGNPAAVIPLEAWLDDALLQQIAEENNLSETAFLLPDASGEADFELRWFTPAVEVALCGHATLASGHFVLSADPARDRVTFRTRKAGILEVRRDGDGYAMALPSYPPEPAEVPGLLDALGVGLAETLRHPNGYDLTVLESAEAVLALRPDFKALAAIGHTLNIVTAPGQGTDVISRVFAPAAGIDEDPVTGSAHSVLTPYWAKRLGHDTFSAFQASKRGGHIACGLAGDRVILGGKCVTVIVGEFAL</sequence>
<dbReference type="Pfam" id="PF02567">
    <property type="entry name" value="PhzC-PhzF"/>
    <property type="match status" value="2"/>
</dbReference>
<organism evidence="4 5">
    <name type="scientific">Sphingomonas kyeonggiensis</name>
    <dbReference type="NCBI Taxonomy" id="1268553"/>
    <lineage>
        <taxon>Bacteria</taxon>
        <taxon>Pseudomonadati</taxon>
        <taxon>Pseudomonadota</taxon>
        <taxon>Alphaproteobacteria</taxon>
        <taxon>Sphingomonadales</taxon>
        <taxon>Sphingomonadaceae</taxon>
        <taxon>Sphingomonas</taxon>
    </lineage>
</organism>
<gene>
    <name evidence="4" type="ORF">GGR46_003566</name>
</gene>
<dbReference type="PANTHER" id="PTHR13774:SF17">
    <property type="entry name" value="PHENAZINE BIOSYNTHESIS-LIKE DOMAIN-CONTAINING PROTEIN"/>
    <property type="match status" value="1"/>
</dbReference>
<dbReference type="NCBIfam" id="TIGR00654">
    <property type="entry name" value="PhzF_family"/>
    <property type="match status" value="1"/>
</dbReference>
<keyword evidence="2" id="KW-0413">Isomerase</keyword>
<reference evidence="4 5" key="1">
    <citation type="submission" date="2020-08" db="EMBL/GenBank/DDBJ databases">
        <title>Genomic Encyclopedia of Type Strains, Phase IV (KMG-IV): sequencing the most valuable type-strain genomes for metagenomic binning, comparative biology and taxonomic classification.</title>
        <authorList>
            <person name="Goeker M."/>
        </authorList>
    </citation>
    <scope>NUCLEOTIDE SEQUENCE [LARGE SCALE GENOMIC DNA]</scope>
    <source>
        <strain evidence="4 5">DSM 101806</strain>
    </source>
</reference>
<evidence type="ECO:0000313" key="4">
    <source>
        <dbReference type="EMBL" id="MBB4099994.1"/>
    </source>
</evidence>
<dbReference type="SUPFAM" id="SSF54506">
    <property type="entry name" value="Diaminopimelate epimerase-like"/>
    <property type="match status" value="1"/>
</dbReference>
<evidence type="ECO:0000313" key="5">
    <source>
        <dbReference type="Proteomes" id="UP000557392"/>
    </source>
</evidence>
<protein>
    <submittedName>
        <fullName evidence="4">PhzF family phenazine biosynthesis protein</fullName>
    </submittedName>
</protein>
<evidence type="ECO:0000256" key="3">
    <source>
        <dbReference type="PIRSR" id="PIRSR016184-1"/>
    </source>
</evidence>
<dbReference type="EMBL" id="JACIEH010000003">
    <property type="protein sequence ID" value="MBB4099994.1"/>
    <property type="molecule type" value="Genomic_DNA"/>
</dbReference>
<feature type="active site" evidence="3">
    <location>
        <position position="46"/>
    </location>
</feature>
<dbReference type="PIRSF" id="PIRSF016184">
    <property type="entry name" value="PhzC_PhzF"/>
    <property type="match status" value="1"/>
</dbReference>
<keyword evidence="5" id="KW-1185">Reference proteome</keyword>
<dbReference type="InterPro" id="IPR003719">
    <property type="entry name" value="Phenazine_PhzF-like"/>
</dbReference>
<dbReference type="PANTHER" id="PTHR13774">
    <property type="entry name" value="PHENAZINE BIOSYNTHESIS PROTEIN"/>
    <property type="match status" value="1"/>
</dbReference>